<name>A0A494Y9Q0_9BURK</name>
<comment type="caution">
    <text evidence="1">The sequence shown here is derived from an EMBL/GenBank/DDBJ whole genome shotgun (WGS) entry which is preliminary data.</text>
</comment>
<reference evidence="1 2" key="1">
    <citation type="submission" date="2018-10" db="EMBL/GenBank/DDBJ databases">
        <title>Robbsia sp. DHC34, isolated from soil.</title>
        <authorList>
            <person name="Gao Z.-H."/>
            <person name="Qiu L.-H."/>
        </authorList>
    </citation>
    <scope>NUCLEOTIDE SEQUENCE [LARGE SCALE GENOMIC DNA]</scope>
    <source>
        <strain evidence="1 2">DHC34</strain>
    </source>
</reference>
<dbReference type="Proteomes" id="UP000270342">
    <property type="component" value="Unassembled WGS sequence"/>
</dbReference>
<evidence type="ECO:0000313" key="1">
    <source>
        <dbReference type="EMBL" id="RKP58410.1"/>
    </source>
</evidence>
<accession>A0A494Y9Q0</accession>
<keyword evidence="2" id="KW-1185">Reference proteome</keyword>
<dbReference type="EMBL" id="RBZU01000001">
    <property type="protein sequence ID" value="RKP58410.1"/>
    <property type="molecule type" value="Genomic_DNA"/>
</dbReference>
<protein>
    <submittedName>
        <fullName evidence="1">Uncharacterized protein</fullName>
    </submittedName>
</protein>
<sequence>MDAGCMLGDGRRHRCIGARDSIGDGFSHTIVVACDRPIRSNGPRVTWRDTRRFGVRAESA</sequence>
<gene>
    <name evidence="1" type="ORF">D7S86_00105</name>
</gene>
<evidence type="ECO:0000313" key="2">
    <source>
        <dbReference type="Proteomes" id="UP000270342"/>
    </source>
</evidence>
<proteinExistence type="predicted"/>
<organism evidence="1 2">
    <name type="scientific">Pararobbsia silviterrae</name>
    <dbReference type="NCBI Taxonomy" id="1792498"/>
    <lineage>
        <taxon>Bacteria</taxon>
        <taxon>Pseudomonadati</taxon>
        <taxon>Pseudomonadota</taxon>
        <taxon>Betaproteobacteria</taxon>
        <taxon>Burkholderiales</taxon>
        <taxon>Burkholderiaceae</taxon>
        <taxon>Pararobbsia</taxon>
    </lineage>
</organism>
<dbReference type="AlphaFoldDB" id="A0A494Y9Q0"/>